<dbReference type="AlphaFoldDB" id="A0A7W4Z280"/>
<dbReference type="RefSeq" id="WP_183593495.1">
    <property type="nucleotide sequence ID" value="NZ_JACHWR010000002.1"/>
</dbReference>
<name>A0A7W4Z280_9ACTN</name>
<organism evidence="1 2">
    <name type="scientific">Nocardioides soli</name>
    <dbReference type="NCBI Taxonomy" id="1036020"/>
    <lineage>
        <taxon>Bacteria</taxon>
        <taxon>Bacillati</taxon>
        <taxon>Actinomycetota</taxon>
        <taxon>Actinomycetes</taxon>
        <taxon>Propionibacteriales</taxon>
        <taxon>Nocardioidaceae</taxon>
        <taxon>Nocardioides</taxon>
    </lineage>
</organism>
<gene>
    <name evidence="1" type="ORF">FHU40_003531</name>
</gene>
<proteinExistence type="predicted"/>
<protein>
    <submittedName>
        <fullName evidence="1">Uncharacterized protein</fullName>
    </submittedName>
</protein>
<sequence length="89" mass="9330">MTAERGDRHDQLAPVVSAAQRVAGIVAARGRGDADGARELMRTFESEGELAGGALLVAELSLGLLHRQTGEPLEDCVRALCVEMESALG</sequence>
<dbReference type="EMBL" id="JACHWR010000002">
    <property type="protein sequence ID" value="MBB3043713.1"/>
    <property type="molecule type" value="Genomic_DNA"/>
</dbReference>
<dbReference type="Proteomes" id="UP000589626">
    <property type="component" value="Unassembled WGS sequence"/>
</dbReference>
<evidence type="ECO:0000313" key="1">
    <source>
        <dbReference type="EMBL" id="MBB3043713.1"/>
    </source>
</evidence>
<evidence type="ECO:0000313" key="2">
    <source>
        <dbReference type="Proteomes" id="UP000589626"/>
    </source>
</evidence>
<reference evidence="1 2" key="1">
    <citation type="submission" date="2020-08" db="EMBL/GenBank/DDBJ databases">
        <title>Sequencing the genomes of 1000 actinobacteria strains.</title>
        <authorList>
            <person name="Klenk H.-P."/>
        </authorList>
    </citation>
    <scope>NUCLEOTIDE SEQUENCE [LARGE SCALE GENOMIC DNA]</scope>
    <source>
        <strain evidence="1 2">DSM 105498</strain>
    </source>
</reference>
<keyword evidence="2" id="KW-1185">Reference proteome</keyword>
<accession>A0A7W4Z280</accession>
<comment type="caution">
    <text evidence="1">The sequence shown here is derived from an EMBL/GenBank/DDBJ whole genome shotgun (WGS) entry which is preliminary data.</text>
</comment>